<evidence type="ECO:0000313" key="14">
    <source>
        <dbReference type="Proteomes" id="UP000193380"/>
    </source>
</evidence>
<evidence type="ECO:0000313" key="13">
    <source>
        <dbReference type="Ensembl" id="ENSOMYP00000038266.1"/>
    </source>
</evidence>
<evidence type="ECO:0000313" key="15">
    <source>
        <dbReference type="Proteomes" id="UP000694395"/>
    </source>
</evidence>
<evidence type="ECO:0000256" key="7">
    <source>
        <dbReference type="ARBA" id="ARBA00031154"/>
    </source>
</evidence>
<comment type="pathway">
    <text evidence="1">Sulfur metabolism; glutathione biosynthesis; glutathione from L-cysteine and L-glutamate: step 1/2.</text>
</comment>
<reference evidence="12" key="2">
    <citation type="submission" date="2014-03" db="EMBL/GenBank/DDBJ databases">
        <authorList>
            <person name="Genoscope - CEA"/>
        </authorList>
    </citation>
    <scope>NUCLEOTIDE SEQUENCE</scope>
</reference>
<dbReference type="KEGG" id="omy:110524422"/>
<dbReference type="PANTHER" id="PTHR13295">
    <property type="entry name" value="GLUTAMATE CYSTEINE LIGASE REGULATORY SUBUNIT"/>
    <property type="match status" value="1"/>
</dbReference>
<evidence type="ECO:0000256" key="1">
    <source>
        <dbReference type="ARBA" id="ARBA00005006"/>
    </source>
</evidence>
<dbReference type="OrthoDB" id="5596051at2759"/>
<sequence>MDNHTTSAKVLLNHATTLNLHTGNLVNRSRLKKKCPSSPSEEIQDCVRATLSEWFATIPPPTSPTDLPDTIDCSIPQATEVITPEEREELKVSVKLFICEADLSSIKDAVDKACQALAVSQLDSVIIAPPALPEEVSQTLDNLQPAWSELEGLVQSHKIATIGTSDLDKELLEQLYNWAQVKPSSNQVNLASCCVMPPDLTAFAKEFDIQLLTHNDPKELITAASFQEAVQESTQDLKVADWRLEWVLRYSIIVKSRGIIKAKGYLVHAKRSSLQHVL</sequence>
<dbReference type="InterPro" id="IPR032963">
    <property type="entry name" value="Gclm"/>
</dbReference>
<feature type="domain" description="NADP-dependent oxidoreductase" evidence="11">
    <location>
        <begin position="84"/>
        <end position="213"/>
    </location>
</feature>
<dbReference type="InterPro" id="IPR023210">
    <property type="entry name" value="NADP_OxRdtase_dom"/>
</dbReference>
<dbReference type="EMBL" id="FR904400">
    <property type="protein sequence ID" value="CDQ62192.1"/>
    <property type="molecule type" value="Genomic_DNA"/>
</dbReference>
<dbReference type="AlphaFoldDB" id="A0A060W525"/>
<dbReference type="GO" id="GO:0017109">
    <property type="term" value="C:glutamate-cysteine ligase complex"/>
    <property type="evidence" value="ECO:0007669"/>
    <property type="project" value="UniProtKB-ARBA"/>
</dbReference>
<reference evidence="13 15" key="3">
    <citation type="submission" date="2020-07" db="EMBL/GenBank/DDBJ databases">
        <title>A long reads based de novo assembly of the rainbow trout Arlee double haploid line genome.</title>
        <authorList>
            <person name="Gao G."/>
            <person name="Palti Y."/>
        </authorList>
    </citation>
    <scope>NUCLEOTIDE SEQUENCE [LARGE SCALE GENOMIC DNA]</scope>
</reference>
<keyword evidence="4" id="KW-0317">Glutathione biosynthesis</keyword>
<dbReference type="Ensembl" id="ENSOMYT00000041801.2">
    <property type="protein sequence ID" value="ENSOMYP00000038266.1"/>
    <property type="gene ID" value="ENSOMYG00000017785.2"/>
</dbReference>
<dbReference type="PANTHER" id="PTHR13295:SF4">
    <property type="entry name" value="GLUTAMATE--CYSTEINE LIGASE REGULATORY SUBUNIT"/>
    <property type="match status" value="1"/>
</dbReference>
<name>A0A060W525_ONCMY</name>
<dbReference type="STRING" id="8022.A0A060W525"/>
<evidence type="ECO:0000259" key="11">
    <source>
        <dbReference type="Pfam" id="PF00248"/>
    </source>
</evidence>
<dbReference type="UniPathway" id="UPA00142">
    <property type="reaction ID" value="UER00209"/>
</dbReference>
<dbReference type="RefSeq" id="XP_021459700.1">
    <property type="nucleotide sequence ID" value="XM_021604025.2"/>
</dbReference>
<reference evidence="13" key="4">
    <citation type="submission" date="2025-05" db="UniProtKB">
        <authorList>
            <consortium name="Ensembl"/>
        </authorList>
    </citation>
    <scope>IDENTIFICATION</scope>
</reference>
<protein>
    <recommendedName>
        <fullName evidence="10">Glutamate--cysteine ligase regulatory subunit</fullName>
    </recommendedName>
    <alternativeName>
        <fullName evidence="8">GCS light chain</fullName>
    </alternativeName>
    <alternativeName>
        <fullName evidence="6">Gamma-ECS regulatory subunit</fullName>
    </alternativeName>
    <alternativeName>
        <fullName evidence="9">Gamma-glutamylcysteine synthetase regulatory subunit</fullName>
    </alternativeName>
    <alternativeName>
        <fullName evidence="7">Glutamate--cysteine ligase modifier subunit</fullName>
    </alternativeName>
</protein>
<evidence type="ECO:0000256" key="2">
    <source>
        <dbReference type="ARBA" id="ARBA00008612"/>
    </source>
</evidence>
<reference evidence="12" key="1">
    <citation type="journal article" date="2014" name="Nat. Commun.">
        <title>The rainbow trout genome provides novel insights into evolution after whole-genome duplication in vertebrates.</title>
        <authorList>
            <person name="Berthelot C."/>
            <person name="Brunet F."/>
            <person name="Chalopin D."/>
            <person name="Juanchich A."/>
            <person name="Bernard M."/>
            <person name="Noel B."/>
            <person name="Bento P."/>
            <person name="Da Silva C."/>
            <person name="Labadie K."/>
            <person name="Alberti A."/>
            <person name="Aury J.M."/>
            <person name="Louis A."/>
            <person name="Dehais P."/>
            <person name="Bardou P."/>
            <person name="Montfort J."/>
            <person name="Klopp C."/>
            <person name="Cabau C."/>
            <person name="Gaspin C."/>
            <person name="Thorgaard G.H."/>
            <person name="Boussaha M."/>
            <person name="Quillet E."/>
            <person name="Guyomard R."/>
            <person name="Galiana D."/>
            <person name="Bobe J."/>
            <person name="Volff J.N."/>
            <person name="Genet C."/>
            <person name="Wincker P."/>
            <person name="Jaillon O."/>
            <person name="Roest Crollius H."/>
            <person name="Guiguen Y."/>
        </authorList>
    </citation>
    <scope>NUCLEOTIDE SEQUENCE [LARGE SCALE GENOMIC DNA]</scope>
</reference>
<dbReference type="GO" id="GO:0006979">
    <property type="term" value="P:response to oxidative stress"/>
    <property type="evidence" value="ECO:0007669"/>
    <property type="project" value="UniProtKB-ARBA"/>
</dbReference>
<dbReference type="Proteomes" id="UP000694395">
    <property type="component" value="Chromosome 5"/>
</dbReference>
<dbReference type="GeneTree" id="ENSGT00510000047658"/>
<dbReference type="GO" id="GO:0030234">
    <property type="term" value="F:enzyme regulator activity"/>
    <property type="evidence" value="ECO:0007669"/>
    <property type="project" value="TreeGrafter"/>
</dbReference>
<evidence type="ECO:0000256" key="5">
    <source>
        <dbReference type="ARBA" id="ARBA00022990"/>
    </source>
</evidence>
<organism evidence="12 14">
    <name type="scientific">Oncorhynchus mykiss</name>
    <name type="common">Rainbow trout</name>
    <name type="synonym">Salmo gairdneri</name>
    <dbReference type="NCBI Taxonomy" id="8022"/>
    <lineage>
        <taxon>Eukaryota</taxon>
        <taxon>Metazoa</taxon>
        <taxon>Chordata</taxon>
        <taxon>Craniata</taxon>
        <taxon>Vertebrata</taxon>
        <taxon>Euteleostomi</taxon>
        <taxon>Actinopterygii</taxon>
        <taxon>Neopterygii</taxon>
        <taxon>Teleostei</taxon>
        <taxon>Protacanthopterygii</taxon>
        <taxon>Salmoniformes</taxon>
        <taxon>Salmonidae</taxon>
        <taxon>Salmoninae</taxon>
        <taxon>Oncorhynchus</taxon>
    </lineage>
</organism>
<evidence type="ECO:0000256" key="10">
    <source>
        <dbReference type="ARBA" id="ARBA00070000"/>
    </source>
</evidence>
<keyword evidence="5" id="KW-0007">Acetylation</keyword>
<keyword evidence="15" id="KW-1185">Reference proteome</keyword>
<evidence type="ECO:0000256" key="8">
    <source>
        <dbReference type="ARBA" id="ARBA00031732"/>
    </source>
</evidence>
<comment type="subunit">
    <text evidence="3">Heterodimer of a catalytic heavy chain and a regulatory light chain.</text>
</comment>
<dbReference type="Proteomes" id="UP000193380">
    <property type="component" value="Unassembled WGS sequence"/>
</dbReference>
<dbReference type="GO" id="GO:0035226">
    <property type="term" value="F:glutamate-cysteine ligase catalytic subunit binding"/>
    <property type="evidence" value="ECO:0007669"/>
    <property type="project" value="InterPro"/>
</dbReference>
<comment type="similarity">
    <text evidence="2">Belongs to the aldo/keto reductase family. Glutamate--cysteine ligase light chain subfamily.</text>
</comment>
<gene>
    <name evidence="13" type="primary">LOC110524422</name>
    <name evidence="12" type="ORF">GSONMT00066701001</name>
</gene>
<dbReference type="Gene3D" id="3.20.20.100">
    <property type="entry name" value="NADP-dependent oxidoreductase domain"/>
    <property type="match status" value="1"/>
</dbReference>
<dbReference type="FunFam" id="3.20.20.100:FF:000012">
    <property type="entry name" value="Glutamate--cysteine ligase regulatory subunit"/>
    <property type="match status" value="1"/>
</dbReference>
<proteinExistence type="inferred from homology"/>
<accession>A0A060W525</accession>
<evidence type="ECO:0000256" key="3">
    <source>
        <dbReference type="ARBA" id="ARBA00011532"/>
    </source>
</evidence>
<evidence type="ECO:0000313" key="12">
    <source>
        <dbReference type="EMBL" id="CDQ62192.1"/>
    </source>
</evidence>
<dbReference type="GO" id="GO:0006750">
    <property type="term" value="P:glutathione biosynthetic process"/>
    <property type="evidence" value="ECO:0007669"/>
    <property type="project" value="UniProtKB-UniPathway"/>
</dbReference>
<evidence type="ECO:0000256" key="9">
    <source>
        <dbReference type="ARBA" id="ARBA00032926"/>
    </source>
</evidence>
<dbReference type="GeneID" id="110524422"/>
<dbReference type="Pfam" id="PF00248">
    <property type="entry name" value="Aldo_ket_red"/>
    <property type="match status" value="1"/>
</dbReference>
<dbReference type="PaxDb" id="8022-A0A060W525"/>
<dbReference type="SUPFAM" id="SSF51430">
    <property type="entry name" value="NAD(P)-linked oxidoreductase"/>
    <property type="match status" value="1"/>
</dbReference>
<evidence type="ECO:0000256" key="6">
    <source>
        <dbReference type="ARBA" id="ARBA00030406"/>
    </source>
</evidence>
<evidence type="ECO:0000256" key="4">
    <source>
        <dbReference type="ARBA" id="ARBA00022684"/>
    </source>
</evidence>
<dbReference type="InterPro" id="IPR036812">
    <property type="entry name" value="NAD(P)_OxRdtase_dom_sf"/>
</dbReference>